<dbReference type="SMART" id="SM00322">
    <property type="entry name" value="KH"/>
    <property type="match status" value="2"/>
</dbReference>
<name>A0A1F7V6Q0_9BACT</name>
<evidence type="ECO:0000256" key="8">
    <source>
        <dbReference type="SAM" id="MobiDB-lite"/>
    </source>
</evidence>
<accession>A0A1F7V6Q0</accession>
<evidence type="ECO:0000256" key="4">
    <source>
        <dbReference type="ARBA" id="ARBA00022884"/>
    </source>
</evidence>
<evidence type="ECO:0000256" key="6">
    <source>
        <dbReference type="ARBA" id="ARBA00023163"/>
    </source>
</evidence>
<dbReference type="SUPFAM" id="SSF69705">
    <property type="entry name" value="Transcription factor NusA, N-terminal domain"/>
    <property type="match status" value="1"/>
</dbReference>
<keyword evidence="5 7" id="KW-0805">Transcription regulation</keyword>
<dbReference type="InterPro" id="IPR025249">
    <property type="entry name" value="TF_NusA_KH_1st"/>
</dbReference>
<comment type="function">
    <text evidence="7">Participates in both transcription termination and antitermination.</text>
</comment>
<keyword evidence="1 7" id="KW-0806">Transcription termination</keyword>
<dbReference type="AlphaFoldDB" id="A0A1F7V6Q0"/>
<keyword evidence="4 7" id="KW-0694">RNA-binding</keyword>
<evidence type="ECO:0000256" key="7">
    <source>
        <dbReference type="HAMAP-Rule" id="MF_00945"/>
    </source>
</evidence>
<dbReference type="Gene3D" id="3.30.1480.10">
    <property type="entry name" value="NusA, N-terminal domain"/>
    <property type="match status" value="1"/>
</dbReference>
<dbReference type="PROSITE" id="PS50084">
    <property type="entry name" value="KH_TYPE_1"/>
    <property type="match status" value="1"/>
</dbReference>
<keyword evidence="3 7" id="KW-0889">Transcription antitermination</keyword>
<feature type="compositionally biased region" description="Basic and acidic residues" evidence="8">
    <location>
        <begin position="417"/>
        <end position="439"/>
    </location>
</feature>
<evidence type="ECO:0000313" key="10">
    <source>
        <dbReference type="EMBL" id="OGL86212.1"/>
    </source>
</evidence>
<dbReference type="GO" id="GO:0003723">
    <property type="term" value="F:RNA binding"/>
    <property type="evidence" value="ECO:0007669"/>
    <property type="project" value="UniProtKB-UniRule"/>
</dbReference>
<protein>
    <recommendedName>
        <fullName evidence="7">Transcription termination/antitermination protein NusA</fullName>
    </recommendedName>
</protein>
<dbReference type="InterPro" id="IPR012340">
    <property type="entry name" value="NA-bd_OB-fold"/>
</dbReference>
<dbReference type="PROSITE" id="PS50126">
    <property type="entry name" value="S1"/>
    <property type="match status" value="1"/>
</dbReference>
<organism evidence="10 11">
    <name type="scientific">Candidatus Uhrbacteria bacterium RIFCSPLOWO2_02_FULL_48_18</name>
    <dbReference type="NCBI Taxonomy" id="1802408"/>
    <lineage>
        <taxon>Bacteria</taxon>
        <taxon>Candidatus Uhriibacteriota</taxon>
    </lineage>
</organism>
<dbReference type="Gene3D" id="2.40.50.140">
    <property type="entry name" value="Nucleic acid-binding proteins"/>
    <property type="match status" value="1"/>
</dbReference>
<comment type="subunit">
    <text evidence="7">Monomer. Binds directly to the core enzyme of the DNA-dependent RNA polymerase and to nascent RNA.</text>
</comment>
<dbReference type="GO" id="GO:0003700">
    <property type="term" value="F:DNA-binding transcription factor activity"/>
    <property type="evidence" value="ECO:0007669"/>
    <property type="project" value="InterPro"/>
</dbReference>
<dbReference type="EMBL" id="MGEQ01000010">
    <property type="protein sequence ID" value="OGL86212.1"/>
    <property type="molecule type" value="Genomic_DNA"/>
</dbReference>
<dbReference type="SUPFAM" id="SSF54814">
    <property type="entry name" value="Prokaryotic type KH domain (KH-domain type II)"/>
    <property type="match status" value="2"/>
</dbReference>
<dbReference type="Pfam" id="PF13184">
    <property type="entry name" value="KH_NusA_1st"/>
    <property type="match status" value="1"/>
</dbReference>
<dbReference type="InterPro" id="IPR009019">
    <property type="entry name" value="KH_sf_prok-type"/>
</dbReference>
<dbReference type="InterPro" id="IPR036555">
    <property type="entry name" value="NusA_N_sf"/>
</dbReference>
<dbReference type="Proteomes" id="UP000176593">
    <property type="component" value="Unassembled WGS sequence"/>
</dbReference>
<dbReference type="SMART" id="SM00316">
    <property type="entry name" value="S1"/>
    <property type="match status" value="1"/>
</dbReference>
<dbReference type="CDD" id="cd04455">
    <property type="entry name" value="S1_NusA"/>
    <property type="match status" value="1"/>
</dbReference>
<dbReference type="InterPro" id="IPR010213">
    <property type="entry name" value="TF_NusA"/>
</dbReference>
<dbReference type="InterPro" id="IPR058582">
    <property type="entry name" value="KH_NusA_2nd"/>
</dbReference>
<feature type="region of interest" description="Disordered" evidence="8">
    <location>
        <begin position="416"/>
        <end position="439"/>
    </location>
</feature>
<dbReference type="SUPFAM" id="SSF50249">
    <property type="entry name" value="Nucleic acid-binding proteins"/>
    <property type="match status" value="1"/>
</dbReference>
<dbReference type="Pfam" id="PF08529">
    <property type="entry name" value="NusA_N"/>
    <property type="match status" value="2"/>
</dbReference>
<dbReference type="FunFam" id="3.30.300.20:FF:000005">
    <property type="entry name" value="Transcription termination/antitermination protein NusA"/>
    <property type="match status" value="1"/>
</dbReference>
<reference evidence="10 11" key="1">
    <citation type="journal article" date="2016" name="Nat. Commun.">
        <title>Thousands of microbial genomes shed light on interconnected biogeochemical processes in an aquifer system.</title>
        <authorList>
            <person name="Anantharaman K."/>
            <person name="Brown C.T."/>
            <person name="Hug L.A."/>
            <person name="Sharon I."/>
            <person name="Castelle C.J."/>
            <person name="Probst A.J."/>
            <person name="Thomas B.C."/>
            <person name="Singh A."/>
            <person name="Wilkins M.J."/>
            <person name="Karaoz U."/>
            <person name="Brodie E.L."/>
            <person name="Williams K.H."/>
            <person name="Hubbard S.S."/>
            <person name="Banfield J.F."/>
        </authorList>
    </citation>
    <scope>NUCLEOTIDE SEQUENCE [LARGE SCALE GENOMIC DNA]</scope>
</reference>
<dbReference type="NCBIfam" id="TIGR01953">
    <property type="entry name" value="NusA"/>
    <property type="match status" value="1"/>
</dbReference>
<dbReference type="InterPro" id="IPR030842">
    <property type="entry name" value="TF_NusA_bacterial"/>
</dbReference>
<evidence type="ECO:0000313" key="11">
    <source>
        <dbReference type="Proteomes" id="UP000176593"/>
    </source>
</evidence>
<comment type="similarity">
    <text evidence="7">Belongs to the NusA family.</text>
</comment>
<sequence length="439" mass="48333">MSSPIEQAIRQICEEKGLAYESVIDAIQAALGAAYRKDFGDKNQNIDVEFDTETGGTRVFDVKTVVEDVDPEVLAKIEEERRVKAEAMAAQFADGRKRRDDRRDEPAAFVLEDDDGPNFNPKTDIMISDARVLKFGAKVGDVLRTPLPEAGEFGRMAAMTAKQVITQKLREAEREVVFSEFKEHEGEMMQGTVQRREGRVVLVDLGRTTGIMRPEDQNPNERYNTGDRIKVYVRQVGLTTKGPEILLSRTADEMVKKLFEVEIPEIEEKTVEIKSIAREAGSRSKVAVGTDDNSIDPIGACIGQRGSRIQTIIAELGGEKVDIIEWNKDPVAFITNALSPAKIFHVDVNEEAKVASVSVATDQLSLAIGKGGQNVRLAAKLTGWKINIVEKDKDEVVESAEPVVDAAVGADLVPVQAEEKAEEKSETPEVEKAPEVTQE</sequence>
<evidence type="ECO:0000256" key="3">
    <source>
        <dbReference type="ARBA" id="ARBA00022814"/>
    </source>
</evidence>
<dbReference type="InterPro" id="IPR015946">
    <property type="entry name" value="KH_dom-like_a/b"/>
</dbReference>
<feature type="domain" description="S1 motif" evidence="9">
    <location>
        <begin position="186"/>
        <end position="250"/>
    </location>
</feature>
<dbReference type="GO" id="GO:0031564">
    <property type="term" value="P:transcription antitermination"/>
    <property type="evidence" value="ECO:0007669"/>
    <property type="project" value="UniProtKB-UniRule"/>
</dbReference>
<dbReference type="InterPro" id="IPR003029">
    <property type="entry name" value="S1_domain"/>
</dbReference>
<evidence type="ECO:0000256" key="2">
    <source>
        <dbReference type="ARBA" id="ARBA00022490"/>
    </source>
</evidence>
<keyword evidence="2 7" id="KW-0963">Cytoplasm</keyword>
<gene>
    <name evidence="7" type="primary">nusA</name>
    <name evidence="10" type="ORF">A3I41_01415</name>
</gene>
<dbReference type="InterPro" id="IPR013735">
    <property type="entry name" value="TF_NusA_N"/>
</dbReference>
<evidence type="ECO:0000259" key="9">
    <source>
        <dbReference type="PROSITE" id="PS50126"/>
    </source>
</evidence>
<dbReference type="PANTHER" id="PTHR22648">
    <property type="entry name" value="TRANSCRIPTION TERMINATION FACTOR NUSA"/>
    <property type="match status" value="1"/>
</dbReference>
<dbReference type="CDD" id="cd02134">
    <property type="entry name" value="KH-II_NusA_rpt1"/>
    <property type="match status" value="1"/>
</dbReference>
<keyword evidence="6 7" id="KW-0804">Transcription</keyword>
<dbReference type="FunFam" id="3.30.300.20:FF:000002">
    <property type="entry name" value="Transcription termination/antitermination protein NusA"/>
    <property type="match status" value="1"/>
</dbReference>
<dbReference type="GO" id="GO:0006353">
    <property type="term" value="P:DNA-templated transcription termination"/>
    <property type="evidence" value="ECO:0007669"/>
    <property type="project" value="UniProtKB-UniRule"/>
</dbReference>
<dbReference type="PANTHER" id="PTHR22648:SF0">
    <property type="entry name" value="TRANSCRIPTION TERMINATION_ANTITERMINATION PROTEIN NUSA"/>
    <property type="match status" value="1"/>
</dbReference>
<dbReference type="GO" id="GO:0005829">
    <property type="term" value="C:cytosol"/>
    <property type="evidence" value="ECO:0007669"/>
    <property type="project" value="TreeGrafter"/>
</dbReference>
<comment type="subcellular location">
    <subcellularLocation>
        <location evidence="7">Cytoplasm</location>
    </subcellularLocation>
</comment>
<evidence type="ECO:0000256" key="1">
    <source>
        <dbReference type="ARBA" id="ARBA00022472"/>
    </source>
</evidence>
<dbReference type="HAMAP" id="MF_00945_B">
    <property type="entry name" value="NusA_B"/>
    <property type="match status" value="1"/>
</dbReference>
<dbReference type="Gene3D" id="3.30.300.20">
    <property type="match status" value="2"/>
</dbReference>
<dbReference type="InterPro" id="IPR004087">
    <property type="entry name" value="KH_dom"/>
</dbReference>
<dbReference type="Pfam" id="PF26594">
    <property type="entry name" value="KH_NusA_2nd"/>
    <property type="match status" value="1"/>
</dbReference>
<evidence type="ECO:0000256" key="5">
    <source>
        <dbReference type="ARBA" id="ARBA00023015"/>
    </source>
</evidence>
<dbReference type="CDD" id="cd22529">
    <property type="entry name" value="KH-II_NusA_rpt2"/>
    <property type="match status" value="1"/>
</dbReference>
<comment type="caution">
    <text evidence="10">The sequence shown here is derived from an EMBL/GenBank/DDBJ whole genome shotgun (WGS) entry which is preliminary data.</text>
</comment>
<proteinExistence type="inferred from homology"/>